<evidence type="ECO:0000256" key="16">
    <source>
        <dbReference type="ARBA" id="ARBA00023136"/>
    </source>
</evidence>
<evidence type="ECO:0000256" key="9">
    <source>
        <dbReference type="ARBA" id="ARBA00022692"/>
    </source>
</evidence>
<comment type="catalytic activity">
    <reaction evidence="2">
        <text>a 1,2-diacyl-sn-glycero-3-phosphocholine + H2O = a 1-acyl-sn-glycero-3-phosphocholine + a fatty acid + H(+)</text>
        <dbReference type="Rhea" id="RHEA:15801"/>
        <dbReference type="ChEBI" id="CHEBI:15377"/>
        <dbReference type="ChEBI" id="CHEBI:15378"/>
        <dbReference type="ChEBI" id="CHEBI:28868"/>
        <dbReference type="ChEBI" id="CHEBI:57643"/>
        <dbReference type="ChEBI" id="CHEBI:58168"/>
        <dbReference type="EC" id="3.1.1.4"/>
    </reaction>
</comment>
<feature type="active site" description="Proton acceptor" evidence="19">
    <location>
        <position position="177"/>
    </location>
</feature>
<feature type="active site" description="Nucleophile" evidence="19">
    <location>
        <position position="179"/>
    </location>
</feature>
<dbReference type="GO" id="GO:0005509">
    <property type="term" value="F:calcium ion binding"/>
    <property type="evidence" value="ECO:0007669"/>
    <property type="project" value="TreeGrafter"/>
</dbReference>
<dbReference type="OrthoDB" id="188433at2"/>
<dbReference type="GO" id="GO:0004623">
    <property type="term" value="F:phospholipase A2 activity"/>
    <property type="evidence" value="ECO:0007669"/>
    <property type="project" value="UniProtKB-EC"/>
</dbReference>
<evidence type="ECO:0000256" key="2">
    <source>
        <dbReference type="ARBA" id="ARBA00001604"/>
    </source>
</evidence>
<dbReference type="InterPro" id="IPR003187">
    <property type="entry name" value="PLipase_A1"/>
</dbReference>
<sequence length="306" mass="35177">MFSPPIVSIYRLFLLFALALFPVSLSLAQDHGDQDWVFKNSKSLSELWELDEAHHRGTFLITSYKPVYFTLAKYSSDTNKDPKSEGLENTLPEPVALNVIESKFQLSLKTKIFHKVLWGRADVWAAYSQRAYWQIYNEALSRPFRETNYEPEIILNFPVKFSLLGFEGKMIGAAFTHESNGRSEPISRSWNRLGLHAGFERGQWQIMFKNWVRLGGSNDDNPGISDYIGRAEAKVSYDLKRQRFYAIARHSMKFGEKSRGSLQLNWTFPIIKNFSGHIQVFEGYGESLIDYNHRQTTVGLGVSLIN</sequence>
<comment type="similarity">
    <text evidence="4">Belongs to the phospholipase A1 family.</text>
</comment>
<accession>A0A1M6HCW6</accession>
<keyword evidence="16" id="KW-0472">Membrane</keyword>
<dbReference type="GO" id="GO:0009279">
    <property type="term" value="C:cell outer membrane"/>
    <property type="evidence" value="ECO:0007669"/>
    <property type="project" value="UniProtKB-SubCell"/>
</dbReference>
<evidence type="ECO:0000256" key="11">
    <source>
        <dbReference type="ARBA" id="ARBA00022729"/>
    </source>
</evidence>
<dbReference type="InterPro" id="IPR036541">
    <property type="entry name" value="PLipase_A1_sf"/>
</dbReference>
<feature type="binding site" description="in dimeric form" evidence="20">
    <location>
        <position position="141"/>
    </location>
    <ligand>
        <name>Ca(2+)</name>
        <dbReference type="ChEBI" id="CHEBI:29108"/>
        <label>1</label>
    </ligand>
</feature>
<dbReference type="SUPFAM" id="SSF56931">
    <property type="entry name" value="Outer membrane phospholipase A (OMPLA)"/>
    <property type="match status" value="1"/>
</dbReference>
<dbReference type="EC" id="3.1.1.32" evidence="6"/>
<keyword evidence="17" id="KW-0998">Cell outer membrane</keyword>
<dbReference type="STRING" id="192903.SAMN04488513_1036"/>
<comment type="subcellular location">
    <subcellularLocation>
        <location evidence="3">Cell outer membrane</location>
        <topology evidence="3">Multi-pass membrane protein</topology>
    </subcellularLocation>
</comment>
<evidence type="ECO:0000256" key="19">
    <source>
        <dbReference type="PIRSR" id="PIRSR603187-1"/>
    </source>
</evidence>
<evidence type="ECO:0000256" key="3">
    <source>
        <dbReference type="ARBA" id="ARBA00004571"/>
    </source>
</evidence>
<dbReference type="PRINTS" id="PR01486">
    <property type="entry name" value="PHPHLIPASEA1"/>
</dbReference>
<organism evidence="21 22">
    <name type="scientific">Pseudozobellia thermophila</name>
    <dbReference type="NCBI Taxonomy" id="192903"/>
    <lineage>
        <taxon>Bacteria</taxon>
        <taxon>Pseudomonadati</taxon>
        <taxon>Bacteroidota</taxon>
        <taxon>Flavobacteriia</taxon>
        <taxon>Flavobacteriales</taxon>
        <taxon>Flavobacteriaceae</taxon>
        <taxon>Pseudozobellia</taxon>
    </lineage>
</organism>
<name>A0A1M6HCW6_9FLAO</name>
<evidence type="ECO:0000256" key="13">
    <source>
        <dbReference type="ARBA" id="ARBA00022837"/>
    </source>
</evidence>
<dbReference type="Pfam" id="PF02253">
    <property type="entry name" value="PLA1"/>
    <property type="match status" value="1"/>
</dbReference>
<keyword evidence="9" id="KW-0812">Transmembrane</keyword>
<evidence type="ECO:0000313" key="21">
    <source>
        <dbReference type="EMBL" id="SHJ20118.1"/>
    </source>
</evidence>
<feature type="binding site" description="in dimeric form" evidence="20">
    <location>
        <position position="182"/>
    </location>
    <ligand>
        <name>Ca(2+)</name>
        <dbReference type="ChEBI" id="CHEBI:29108"/>
        <label>1</label>
    </ligand>
</feature>
<keyword evidence="11" id="KW-0732">Signal</keyword>
<evidence type="ECO:0000256" key="14">
    <source>
        <dbReference type="ARBA" id="ARBA00022963"/>
    </source>
</evidence>
<keyword evidence="22" id="KW-1185">Reference proteome</keyword>
<dbReference type="Proteomes" id="UP000184543">
    <property type="component" value="Unassembled WGS sequence"/>
</dbReference>
<evidence type="ECO:0000256" key="10">
    <source>
        <dbReference type="ARBA" id="ARBA00022723"/>
    </source>
</evidence>
<dbReference type="PANTHER" id="PTHR40457">
    <property type="entry name" value="PHOSPHOLIPASE A1"/>
    <property type="match status" value="1"/>
</dbReference>
<keyword evidence="8" id="KW-1134">Transmembrane beta strand</keyword>
<reference evidence="22" key="1">
    <citation type="submission" date="2016-11" db="EMBL/GenBank/DDBJ databases">
        <authorList>
            <person name="Varghese N."/>
            <person name="Submissions S."/>
        </authorList>
    </citation>
    <scope>NUCLEOTIDE SEQUENCE [LARGE SCALE GENOMIC DNA]</scope>
    <source>
        <strain evidence="22">DSM 19858</strain>
    </source>
</reference>
<dbReference type="CDD" id="cd00541">
    <property type="entry name" value="OMPLA"/>
    <property type="match status" value="1"/>
</dbReference>
<evidence type="ECO:0000256" key="4">
    <source>
        <dbReference type="ARBA" id="ARBA00010525"/>
    </source>
</evidence>
<evidence type="ECO:0000256" key="6">
    <source>
        <dbReference type="ARBA" id="ARBA00013179"/>
    </source>
</evidence>
<evidence type="ECO:0000256" key="15">
    <source>
        <dbReference type="ARBA" id="ARBA00023098"/>
    </source>
</evidence>
<dbReference type="AlphaFoldDB" id="A0A1M6HCW6"/>
<evidence type="ECO:0000256" key="8">
    <source>
        <dbReference type="ARBA" id="ARBA00022452"/>
    </source>
</evidence>
<dbReference type="EMBL" id="FQYU01000003">
    <property type="protein sequence ID" value="SHJ20118.1"/>
    <property type="molecule type" value="Genomic_DNA"/>
</dbReference>
<evidence type="ECO:0000256" key="17">
    <source>
        <dbReference type="ARBA" id="ARBA00023237"/>
    </source>
</evidence>
<evidence type="ECO:0000256" key="7">
    <source>
        <dbReference type="ARBA" id="ARBA00013278"/>
    </source>
</evidence>
<evidence type="ECO:0000313" key="22">
    <source>
        <dbReference type="Proteomes" id="UP000184543"/>
    </source>
</evidence>
<evidence type="ECO:0000256" key="20">
    <source>
        <dbReference type="PIRSR" id="PIRSR603187-2"/>
    </source>
</evidence>
<keyword evidence="13 20" id="KW-0106">Calcium</keyword>
<feature type="binding site" description="in dimeric form" evidence="20">
    <location>
        <position position="187"/>
    </location>
    <ligand>
        <name>Ca(2+)</name>
        <dbReference type="ChEBI" id="CHEBI:29108"/>
        <label>1</label>
    </ligand>
</feature>
<dbReference type="PANTHER" id="PTHR40457:SF1">
    <property type="entry name" value="PHOSPHOLIPASE A1"/>
    <property type="match status" value="1"/>
</dbReference>
<evidence type="ECO:0000256" key="5">
    <source>
        <dbReference type="ARBA" id="ARBA00011702"/>
    </source>
</evidence>
<protein>
    <recommendedName>
        <fullName evidence="18">Phosphatidylcholine 1-acylhydrolase</fullName>
        <ecNumber evidence="6">3.1.1.32</ecNumber>
        <ecNumber evidence="7">3.1.1.4</ecNumber>
    </recommendedName>
</protein>
<dbReference type="GO" id="GO:0008970">
    <property type="term" value="F:phospholipase A1 activity"/>
    <property type="evidence" value="ECO:0007669"/>
    <property type="project" value="UniProtKB-EC"/>
</dbReference>
<evidence type="ECO:0000256" key="12">
    <source>
        <dbReference type="ARBA" id="ARBA00022801"/>
    </source>
</evidence>
<gene>
    <name evidence="21" type="ORF">SAMN04488513_1036</name>
</gene>
<keyword evidence="15" id="KW-0443">Lipid metabolism</keyword>
<keyword evidence="14" id="KW-0442">Lipid degradation</keyword>
<feature type="binding site" description="in dimeric form" evidence="20">
    <location>
        <position position="220"/>
    </location>
    <ligand>
        <name>Ca(2+)</name>
        <dbReference type="ChEBI" id="CHEBI:29108"/>
        <label>1</label>
    </ligand>
</feature>
<evidence type="ECO:0000256" key="1">
    <source>
        <dbReference type="ARBA" id="ARBA00000111"/>
    </source>
</evidence>
<proteinExistence type="inferred from homology"/>
<dbReference type="GO" id="GO:0016042">
    <property type="term" value="P:lipid catabolic process"/>
    <property type="evidence" value="ECO:0007669"/>
    <property type="project" value="UniProtKB-KW"/>
</dbReference>
<comment type="catalytic activity">
    <reaction evidence="1">
        <text>a 1,2-diacyl-sn-glycero-3-phosphocholine + H2O = a 2-acyl-sn-glycero-3-phosphocholine + a fatty acid + H(+)</text>
        <dbReference type="Rhea" id="RHEA:18689"/>
        <dbReference type="ChEBI" id="CHEBI:15377"/>
        <dbReference type="ChEBI" id="CHEBI:15378"/>
        <dbReference type="ChEBI" id="CHEBI:28868"/>
        <dbReference type="ChEBI" id="CHEBI:57643"/>
        <dbReference type="ChEBI" id="CHEBI:57875"/>
        <dbReference type="EC" id="3.1.1.32"/>
    </reaction>
</comment>
<dbReference type="Gene3D" id="2.40.230.10">
    <property type="entry name" value="Phospholipase A1"/>
    <property type="match status" value="1"/>
</dbReference>
<evidence type="ECO:0000256" key="18">
    <source>
        <dbReference type="ARBA" id="ARBA00032375"/>
    </source>
</evidence>
<keyword evidence="10 20" id="KW-0479">Metal-binding</keyword>
<comment type="cofactor">
    <cofactor evidence="20">
        <name>Ca(2+)</name>
        <dbReference type="ChEBI" id="CHEBI:29108"/>
    </cofactor>
    <text evidence="20">Binds 1 Ca(2+) ion per monomer.</text>
</comment>
<comment type="subunit">
    <text evidence="5">Homodimer; dimerization is reversible, and the dimeric form is the active one.</text>
</comment>
<dbReference type="EC" id="3.1.1.4" evidence="7"/>
<keyword evidence="12" id="KW-0378">Hydrolase</keyword>